<sequence length="609" mass="66939">MSISVQWESKVNDLVGQANTKLMEMFEEALRKPTPDGVDMNGRYEEADYDETFHVVVPATQTQTQELHFSCQTRESNVYIKAGGQIDPLGTTWAHITTQYDYIIRQICSPEGSEKMLIDLKAIPIDDLNRIWSWNAQVPQAVEGIRIHHSFMDRAARHPDLPAIEAHDGQLTYGELDDLSTRLAQALIESGIKPKNTIIIFIEKSMWVPVAQIAVMKSGCASVVFDVSLPTQRHEAVAKLVEASGVLTSPGFEKQAGALGVEGVRLTLSVATSHSWPSPRPAMLPEVSDSDTLYICFTSGSTGTPKGAIISHANYASAVALQQNRLDFREFDRVFDFASYAFDAAWCNLIHALMIGGCLCIPSDEERKEDLPGALRKYKVNYAVLTPSVAWFPASELPDSLRTIHFGGEPLKAAMVRELSTRVTVINAYGPAECSTVSTAVVADPEEDDDPTIGTGLGACTWVVKSDGSDLVPIGEIGELWIEGPIVGQGYLRELEKTADSFVESPPWLLRGCPSSLASSGHPGRRGRLYRTGDLVRYGADGNLHFVGRKDSQVKIRGQRVELGEIEYNLQRALIDEARANGIQIVAEETLERLNRVLSELLFTKHSLV</sequence>
<evidence type="ECO:0000313" key="2">
    <source>
        <dbReference type="Proteomes" id="UP001153334"/>
    </source>
</evidence>
<evidence type="ECO:0000313" key="1">
    <source>
        <dbReference type="EMBL" id="KAJ8124168.1"/>
    </source>
</evidence>
<protein>
    <submittedName>
        <fullName evidence="1">Uncharacterized protein</fullName>
    </submittedName>
</protein>
<dbReference type="EMBL" id="JAPESX010000005">
    <property type="protein sequence ID" value="KAJ8124168.1"/>
    <property type="molecule type" value="Genomic_DNA"/>
</dbReference>
<organism evidence="1 2">
    <name type="scientific">Nemania bipapillata</name>
    <dbReference type="NCBI Taxonomy" id="110536"/>
    <lineage>
        <taxon>Eukaryota</taxon>
        <taxon>Fungi</taxon>
        <taxon>Dikarya</taxon>
        <taxon>Ascomycota</taxon>
        <taxon>Pezizomycotina</taxon>
        <taxon>Sordariomycetes</taxon>
        <taxon>Xylariomycetidae</taxon>
        <taxon>Xylariales</taxon>
        <taxon>Xylariaceae</taxon>
        <taxon>Nemania</taxon>
    </lineage>
</organism>
<proteinExistence type="predicted"/>
<name>A0ACC2JAJ4_9PEZI</name>
<comment type="caution">
    <text evidence="1">The sequence shown here is derived from an EMBL/GenBank/DDBJ whole genome shotgun (WGS) entry which is preliminary data.</text>
</comment>
<reference evidence="1" key="1">
    <citation type="submission" date="2022-11" db="EMBL/GenBank/DDBJ databases">
        <title>Genome Sequence of Nemania bipapillata.</title>
        <authorList>
            <person name="Buettner E."/>
        </authorList>
    </citation>
    <scope>NUCLEOTIDE SEQUENCE</scope>
    <source>
        <strain evidence="1">CP14</strain>
    </source>
</reference>
<accession>A0ACC2JAJ4</accession>
<keyword evidence="2" id="KW-1185">Reference proteome</keyword>
<gene>
    <name evidence="1" type="ORF">ONZ43_g45</name>
</gene>
<dbReference type="Proteomes" id="UP001153334">
    <property type="component" value="Unassembled WGS sequence"/>
</dbReference>